<keyword evidence="1" id="KW-1133">Transmembrane helix</keyword>
<sequence>MADRNDLAESVDQPTRKFRISPLNFASAGFFILAGYIFLNGAKITGSPYEHWSGTISLIFVLFGVVVSLLDIIFRNFFAETKKLWLIELSFITLVAIIFLLVK</sequence>
<keyword evidence="3" id="KW-1185">Reference proteome</keyword>
<name>A0A926S3B8_9SPHI</name>
<feature type="transmembrane region" description="Helical" evidence="1">
    <location>
        <begin position="51"/>
        <end position="72"/>
    </location>
</feature>
<accession>A0A926S3B8</accession>
<feature type="transmembrane region" description="Helical" evidence="1">
    <location>
        <begin position="84"/>
        <end position="102"/>
    </location>
</feature>
<keyword evidence="1" id="KW-0472">Membrane</keyword>
<reference evidence="2" key="1">
    <citation type="submission" date="2020-09" db="EMBL/GenBank/DDBJ databases">
        <title>Novel species of Mucilaginibacter isolated from a glacier on the Tibetan Plateau.</title>
        <authorList>
            <person name="Liu Q."/>
            <person name="Xin Y.-H."/>
        </authorList>
    </citation>
    <scope>NUCLEOTIDE SEQUENCE</scope>
    <source>
        <strain evidence="2">ZB1P21</strain>
    </source>
</reference>
<protein>
    <submittedName>
        <fullName evidence="2">Uncharacterized protein</fullName>
    </submittedName>
</protein>
<organism evidence="2 3">
    <name type="scientific">Mucilaginibacter glaciei</name>
    <dbReference type="NCBI Taxonomy" id="2772109"/>
    <lineage>
        <taxon>Bacteria</taxon>
        <taxon>Pseudomonadati</taxon>
        <taxon>Bacteroidota</taxon>
        <taxon>Sphingobacteriia</taxon>
        <taxon>Sphingobacteriales</taxon>
        <taxon>Sphingobacteriaceae</taxon>
        <taxon>Mucilaginibacter</taxon>
    </lineage>
</organism>
<comment type="caution">
    <text evidence="2">The sequence shown here is derived from an EMBL/GenBank/DDBJ whole genome shotgun (WGS) entry which is preliminary data.</text>
</comment>
<evidence type="ECO:0000256" key="1">
    <source>
        <dbReference type="SAM" id="Phobius"/>
    </source>
</evidence>
<evidence type="ECO:0000313" key="2">
    <source>
        <dbReference type="EMBL" id="MBD1394767.1"/>
    </source>
</evidence>
<feature type="transmembrane region" description="Helical" evidence="1">
    <location>
        <begin position="20"/>
        <end position="39"/>
    </location>
</feature>
<dbReference type="EMBL" id="JACWMX010000007">
    <property type="protein sequence ID" value="MBD1394767.1"/>
    <property type="molecule type" value="Genomic_DNA"/>
</dbReference>
<dbReference type="AlphaFoldDB" id="A0A926S3B8"/>
<proteinExistence type="predicted"/>
<dbReference type="RefSeq" id="WP_191164688.1">
    <property type="nucleotide sequence ID" value="NZ_JACWMX010000007.1"/>
</dbReference>
<keyword evidence="1" id="KW-0812">Transmembrane</keyword>
<evidence type="ECO:0000313" key="3">
    <source>
        <dbReference type="Proteomes" id="UP000619078"/>
    </source>
</evidence>
<gene>
    <name evidence="2" type="ORF">IDJ76_16795</name>
</gene>
<dbReference type="Proteomes" id="UP000619078">
    <property type="component" value="Unassembled WGS sequence"/>
</dbReference>